<sequence>MSIEIESRNPGILVHVLRKELNEMLAQNPYLKKSIKMLITSHDKLLILMDETLDSEKAINGILRLVEKLLKDYTVRKLPRNVEMNTI</sequence>
<name>A0A7J2U4C3_9CREN</name>
<gene>
    <name evidence="1" type="ORF">ENO26_08495</name>
</gene>
<proteinExistence type="predicted"/>
<dbReference type="EMBL" id="DSEU01000059">
    <property type="protein sequence ID" value="HEM67581.1"/>
    <property type="molecule type" value="Genomic_DNA"/>
</dbReference>
<organism evidence="1">
    <name type="scientific">Ignisphaera aggregans</name>
    <dbReference type="NCBI Taxonomy" id="334771"/>
    <lineage>
        <taxon>Archaea</taxon>
        <taxon>Thermoproteota</taxon>
        <taxon>Thermoprotei</taxon>
        <taxon>Desulfurococcales</taxon>
        <taxon>Desulfurococcaceae</taxon>
        <taxon>Ignisphaera</taxon>
    </lineage>
</organism>
<evidence type="ECO:0000313" key="1">
    <source>
        <dbReference type="EMBL" id="HEM67581.1"/>
    </source>
</evidence>
<protein>
    <submittedName>
        <fullName evidence="1">Uncharacterized protein</fullName>
    </submittedName>
</protein>
<accession>A0A7J2U4C3</accession>
<comment type="caution">
    <text evidence="1">The sequence shown here is derived from an EMBL/GenBank/DDBJ whole genome shotgun (WGS) entry which is preliminary data.</text>
</comment>
<dbReference type="AlphaFoldDB" id="A0A7J2U4C3"/>
<reference evidence="1" key="1">
    <citation type="journal article" date="2020" name="mSystems">
        <title>Genome- and Community-Level Interaction Insights into Carbon Utilization and Element Cycling Functions of Hydrothermarchaeota in Hydrothermal Sediment.</title>
        <authorList>
            <person name="Zhou Z."/>
            <person name="Liu Y."/>
            <person name="Xu W."/>
            <person name="Pan J."/>
            <person name="Luo Z.H."/>
            <person name="Li M."/>
        </authorList>
    </citation>
    <scope>NUCLEOTIDE SEQUENCE [LARGE SCALE GENOMIC DNA]</scope>
    <source>
        <strain evidence="1">SpSt-125</strain>
    </source>
</reference>